<keyword evidence="2" id="KW-1185">Reference proteome</keyword>
<dbReference type="EMBL" id="LXQA010303793">
    <property type="protein sequence ID" value="MCI42385.1"/>
    <property type="molecule type" value="Genomic_DNA"/>
</dbReference>
<sequence length="46" mass="5615">MKIPLHWLHTDYERIWNCSRHGVYTVRSAYYQLTQVIIDNSHLKVE</sequence>
<organism evidence="1 2">
    <name type="scientific">Trifolium medium</name>
    <dbReference type="NCBI Taxonomy" id="97028"/>
    <lineage>
        <taxon>Eukaryota</taxon>
        <taxon>Viridiplantae</taxon>
        <taxon>Streptophyta</taxon>
        <taxon>Embryophyta</taxon>
        <taxon>Tracheophyta</taxon>
        <taxon>Spermatophyta</taxon>
        <taxon>Magnoliopsida</taxon>
        <taxon>eudicotyledons</taxon>
        <taxon>Gunneridae</taxon>
        <taxon>Pentapetalae</taxon>
        <taxon>rosids</taxon>
        <taxon>fabids</taxon>
        <taxon>Fabales</taxon>
        <taxon>Fabaceae</taxon>
        <taxon>Papilionoideae</taxon>
        <taxon>50 kb inversion clade</taxon>
        <taxon>NPAAA clade</taxon>
        <taxon>Hologalegina</taxon>
        <taxon>IRL clade</taxon>
        <taxon>Trifolieae</taxon>
        <taxon>Trifolium</taxon>
    </lineage>
</organism>
<evidence type="ECO:0000313" key="2">
    <source>
        <dbReference type="Proteomes" id="UP000265520"/>
    </source>
</evidence>
<feature type="non-terminal residue" evidence="1">
    <location>
        <position position="46"/>
    </location>
</feature>
<reference evidence="1 2" key="1">
    <citation type="journal article" date="2018" name="Front. Plant Sci.">
        <title>Red Clover (Trifolium pratense) and Zigzag Clover (T. medium) - A Picture of Genomic Similarities and Differences.</title>
        <authorList>
            <person name="Dluhosova J."/>
            <person name="Istvanek J."/>
            <person name="Nedelnik J."/>
            <person name="Repkova J."/>
        </authorList>
    </citation>
    <scope>NUCLEOTIDE SEQUENCE [LARGE SCALE GENOMIC DNA]</scope>
    <source>
        <strain evidence="2">cv. 10/8</strain>
        <tissue evidence="1">Leaf</tissue>
    </source>
</reference>
<name>A0A392S3B9_9FABA</name>
<dbReference type="Proteomes" id="UP000265520">
    <property type="component" value="Unassembled WGS sequence"/>
</dbReference>
<proteinExistence type="predicted"/>
<dbReference type="AlphaFoldDB" id="A0A392S3B9"/>
<accession>A0A392S3B9</accession>
<comment type="caution">
    <text evidence="1">The sequence shown here is derived from an EMBL/GenBank/DDBJ whole genome shotgun (WGS) entry which is preliminary data.</text>
</comment>
<evidence type="ECO:0000313" key="1">
    <source>
        <dbReference type="EMBL" id="MCI42385.1"/>
    </source>
</evidence>
<protein>
    <submittedName>
        <fullName evidence="1">Uncharacterized protein</fullName>
    </submittedName>
</protein>